<accession>A0ABT6FZU3</accession>
<feature type="transmembrane region" description="Helical" evidence="1">
    <location>
        <begin position="6"/>
        <end position="30"/>
    </location>
</feature>
<sequence>METFKSVSVVIALILGGYFIIFLVWIIVMVHQLKGIPNHKIEALGDFFNKLPIKKFFSLFSNNNLNKNDK</sequence>
<dbReference type="Proteomes" id="UP001529085">
    <property type="component" value="Unassembled WGS sequence"/>
</dbReference>
<keyword evidence="1" id="KW-0472">Membrane</keyword>
<keyword evidence="1" id="KW-1133">Transmembrane helix</keyword>
<evidence type="ECO:0000313" key="3">
    <source>
        <dbReference type="Proteomes" id="UP001529085"/>
    </source>
</evidence>
<evidence type="ECO:0000256" key="1">
    <source>
        <dbReference type="SAM" id="Phobius"/>
    </source>
</evidence>
<protein>
    <submittedName>
        <fullName evidence="2">Uncharacterized protein</fullName>
    </submittedName>
</protein>
<proteinExistence type="predicted"/>
<keyword evidence="1" id="KW-0812">Transmembrane</keyword>
<dbReference type="RefSeq" id="WP_278004747.1">
    <property type="nucleotide sequence ID" value="NZ_JARSBN010000002.1"/>
</dbReference>
<name>A0ABT6FZU3_9FLAO</name>
<keyword evidence="3" id="KW-1185">Reference proteome</keyword>
<dbReference type="EMBL" id="JARSBN010000002">
    <property type="protein sequence ID" value="MDG4715291.1"/>
    <property type="molecule type" value="Genomic_DNA"/>
</dbReference>
<reference evidence="2 3" key="1">
    <citation type="submission" date="2023-03" db="EMBL/GenBank/DDBJ databases">
        <title>Strain YYF002 represents a novel species in the genus Winogradskyella isolated from seawater.</title>
        <authorList>
            <person name="Fu Z.-Y."/>
        </authorList>
    </citation>
    <scope>NUCLEOTIDE SEQUENCE [LARGE SCALE GENOMIC DNA]</scope>
    <source>
        <strain evidence="2 3">YYF002</strain>
    </source>
</reference>
<evidence type="ECO:0000313" key="2">
    <source>
        <dbReference type="EMBL" id="MDG4715291.1"/>
    </source>
</evidence>
<organism evidence="2 3">
    <name type="scientific">Winogradskyella marincola</name>
    <dbReference type="NCBI Taxonomy" id="3037795"/>
    <lineage>
        <taxon>Bacteria</taxon>
        <taxon>Pseudomonadati</taxon>
        <taxon>Bacteroidota</taxon>
        <taxon>Flavobacteriia</taxon>
        <taxon>Flavobacteriales</taxon>
        <taxon>Flavobacteriaceae</taxon>
        <taxon>Winogradskyella</taxon>
    </lineage>
</organism>
<gene>
    <name evidence="2" type="ORF">P7122_05370</name>
</gene>
<comment type="caution">
    <text evidence="2">The sequence shown here is derived from an EMBL/GenBank/DDBJ whole genome shotgun (WGS) entry which is preliminary data.</text>
</comment>